<proteinExistence type="predicted"/>
<dbReference type="EMBL" id="MABQ02000013">
    <property type="protein sequence ID" value="PCD21395.1"/>
    <property type="molecule type" value="Genomic_DNA"/>
</dbReference>
<reference evidence="1 2" key="2">
    <citation type="journal article" date="2017" name="Sci. Rep.">
        <title>A mobile pathogenicity chromosome in Fusarium oxysporum for infection of multiple cucurbit species.</title>
        <authorList>
            <person name="van Dam P."/>
            <person name="Fokkens L."/>
            <person name="Ayukawa Y."/>
            <person name="van der Gragt M."/>
            <person name="Ter Horst A."/>
            <person name="Brankovics B."/>
            <person name="Houterman P.M."/>
            <person name="Arie T."/>
            <person name="Rep M."/>
        </authorList>
    </citation>
    <scope>NUCLEOTIDE SEQUENCE [LARGE SCALE GENOMIC DNA]</scope>
    <source>
        <strain evidence="1 2">Forc016</strain>
    </source>
</reference>
<comment type="caution">
    <text evidence="1">The sequence shown here is derived from an EMBL/GenBank/DDBJ whole genome shotgun (WGS) entry which is preliminary data.</text>
</comment>
<accession>A0A2H3FP20</accession>
<dbReference type="AlphaFoldDB" id="A0A2H3FP20"/>
<evidence type="ECO:0000313" key="2">
    <source>
        <dbReference type="Proteomes" id="UP000219602"/>
    </source>
</evidence>
<evidence type="ECO:0000313" key="1">
    <source>
        <dbReference type="EMBL" id="PCD21395.1"/>
    </source>
</evidence>
<name>A0A2H3FP20_FUSOX</name>
<organism evidence="1 2">
    <name type="scientific">Fusarium oxysporum f. sp. radicis-cucumerinum</name>
    <dbReference type="NCBI Taxonomy" id="327505"/>
    <lineage>
        <taxon>Eukaryota</taxon>
        <taxon>Fungi</taxon>
        <taxon>Dikarya</taxon>
        <taxon>Ascomycota</taxon>
        <taxon>Pezizomycotina</taxon>
        <taxon>Sordariomycetes</taxon>
        <taxon>Hypocreomycetidae</taxon>
        <taxon>Hypocreales</taxon>
        <taxon>Nectriaceae</taxon>
        <taxon>Fusarium</taxon>
        <taxon>Fusarium oxysporum species complex</taxon>
    </lineage>
</organism>
<sequence>MDEPYEWTYILNKAEHTFSILFQSGCYSHPDIFSVLASTCMGELQAIWHKCKAQSGARTDICSLYTYKRTLI</sequence>
<gene>
    <name evidence="1" type="ORF">AU210_016360</name>
</gene>
<protein>
    <submittedName>
        <fullName evidence="1">Uncharacterized protein</fullName>
    </submittedName>
</protein>
<reference evidence="1 2" key="1">
    <citation type="journal article" date="2016" name="Environ. Microbiol.">
        <title>Effector profiles distinguish formae speciales of Fusarium oxysporum.</title>
        <authorList>
            <person name="van Dam P."/>
            <person name="Fokkens L."/>
            <person name="Schmidt S.M."/>
            <person name="Linmans J.H."/>
            <person name="Kistler H.C."/>
            <person name="Ma L.J."/>
            <person name="Rep M."/>
        </authorList>
    </citation>
    <scope>NUCLEOTIDE SEQUENCE [LARGE SCALE GENOMIC DNA]</scope>
    <source>
        <strain evidence="1 2">Forc016</strain>
    </source>
</reference>
<dbReference type="Proteomes" id="UP000219602">
    <property type="component" value="Unassembled WGS sequence"/>
</dbReference>